<dbReference type="Proteomes" id="UP000799440">
    <property type="component" value="Unassembled WGS sequence"/>
</dbReference>
<dbReference type="PANTHER" id="PTHR36986:SF1">
    <property type="entry name" value="UPF0643 PROTEIN PB2B2.08"/>
    <property type="match status" value="1"/>
</dbReference>
<accession>A0A6A6UX30</accession>
<dbReference type="AlphaFoldDB" id="A0A6A6UX30"/>
<dbReference type="OrthoDB" id="2140489at2759"/>
<gene>
    <name evidence="1" type="ORF">M011DRAFT_413389</name>
</gene>
<proteinExistence type="predicted"/>
<protein>
    <submittedName>
        <fullName evidence="1">Uncharacterized protein</fullName>
    </submittedName>
</protein>
<organism evidence="1 2">
    <name type="scientific">Sporormia fimetaria CBS 119925</name>
    <dbReference type="NCBI Taxonomy" id="1340428"/>
    <lineage>
        <taxon>Eukaryota</taxon>
        <taxon>Fungi</taxon>
        <taxon>Dikarya</taxon>
        <taxon>Ascomycota</taxon>
        <taxon>Pezizomycotina</taxon>
        <taxon>Dothideomycetes</taxon>
        <taxon>Pleosporomycetidae</taxon>
        <taxon>Pleosporales</taxon>
        <taxon>Sporormiaceae</taxon>
        <taxon>Sporormia</taxon>
    </lineage>
</organism>
<name>A0A6A6UX30_9PLEO</name>
<dbReference type="PANTHER" id="PTHR36986">
    <property type="entry name" value="UPF0643 PROTEIN PB2B2.08"/>
    <property type="match status" value="1"/>
</dbReference>
<sequence length="268" mass="30299">MSTLYSDGATSSNQETSQHYQLGGFPSLLGLLPHTIILHPSKITADFDELRFEAAVFAQLSFPNRLAQRPGETLKAEDESTRTSPLLISSPYNNPSHYLDLNTLDPHSLLFSLALTALKPARGDYATAPYSLALNFPTVIDVLRTLCREANFSWAKQSFYVVVFRSKLRADVDNDLLYKLDFESHREACEAGGLLKYWFGKPDCERRNLATCFWRSRDDAKIGGTGPWHQRARMAARGMYEDFGFQTLRFTVLEGVEGWEVGDWVEQD</sequence>
<evidence type="ECO:0000313" key="2">
    <source>
        <dbReference type="Proteomes" id="UP000799440"/>
    </source>
</evidence>
<reference evidence="1" key="1">
    <citation type="journal article" date="2020" name="Stud. Mycol.">
        <title>101 Dothideomycetes genomes: a test case for predicting lifestyles and emergence of pathogens.</title>
        <authorList>
            <person name="Haridas S."/>
            <person name="Albert R."/>
            <person name="Binder M."/>
            <person name="Bloem J."/>
            <person name="Labutti K."/>
            <person name="Salamov A."/>
            <person name="Andreopoulos B."/>
            <person name="Baker S."/>
            <person name="Barry K."/>
            <person name="Bills G."/>
            <person name="Bluhm B."/>
            <person name="Cannon C."/>
            <person name="Castanera R."/>
            <person name="Culley D."/>
            <person name="Daum C."/>
            <person name="Ezra D."/>
            <person name="Gonzalez J."/>
            <person name="Henrissat B."/>
            <person name="Kuo A."/>
            <person name="Liang C."/>
            <person name="Lipzen A."/>
            <person name="Lutzoni F."/>
            <person name="Magnuson J."/>
            <person name="Mondo S."/>
            <person name="Nolan M."/>
            <person name="Ohm R."/>
            <person name="Pangilinan J."/>
            <person name="Park H.-J."/>
            <person name="Ramirez L."/>
            <person name="Alfaro M."/>
            <person name="Sun H."/>
            <person name="Tritt A."/>
            <person name="Yoshinaga Y."/>
            <person name="Zwiers L.-H."/>
            <person name="Turgeon B."/>
            <person name="Goodwin S."/>
            <person name="Spatafora J."/>
            <person name="Crous P."/>
            <person name="Grigoriev I."/>
        </authorList>
    </citation>
    <scope>NUCLEOTIDE SEQUENCE</scope>
    <source>
        <strain evidence="1">CBS 119925</strain>
    </source>
</reference>
<dbReference type="EMBL" id="MU006616">
    <property type="protein sequence ID" value="KAF2742034.1"/>
    <property type="molecule type" value="Genomic_DNA"/>
</dbReference>
<keyword evidence="2" id="KW-1185">Reference proteome</keyword>
<evidence type="ECO:0000313" key="1">
    <source>
        <dbReference type="EMBL" id="KAF2742034.1"/>
    </source>
</evidence>